<dbReference type="Gene3D" id="2.40.128.130">
    <property type="entry name" value="Autotransporter beta-domain"/>
    <property type="match status" value="1"/>
</dbReference>
<dbReference type="InterPro" id="IPR005546">
    <property type="entry name" value="Autotransporte_beta"/>
</dbReference>
<feature type="signal peptide" evidence="2">
    <location>
        <begin position="1"/>
        <end position="23"/>
    </location>
</feature>
<dbReference type="OrthoDB" id="6056869at2"/>
<dbReference type="SUPFAM" id="SSF103515">
    <property type="entry name" value="Autotransporter"/>
    <property type="match status" value="1"/>
</dbReference>
<organism evidence="4 5">
    <name type="scientific">Pseudomonas entomophila</name>
    <dbReference type="NCBI Taxonomy" id="312306"/>
    <lineage>
        <taxon>Bacteria</taxon>
        <taxon>Pseudomonadati</taxon>
        <taxon>Pseudomonadota</taxon>
        <taxon>Gammaproteobacteria</taxon>
        <taxon>Pseudomonadales</taxon>
        <taxon>Pseudomonadaceae</taxon>
        <taxon>Pseudomonas</taxon>
    </lineage>
</organism>
<dbReference type="InterPro" id="IPR051551">
    <property type="entry name" value="Autotransporter_adhesion"/>
</dbReference>
<evidence type="ECO:0000259" key="3">
    <source>
        <dbReference type="PROSITE" id="PS51208"/>
    </source>
</evidence>
<dbReference type="InterPro" id="IPR036709">
    <property type="entry name" value="Autotransporte_beta_dom_sf"/>
</dbReference>
<sequence length="743" mass="77138">MTYLPIRTLLASTIAALAVSAHAVDVIEVPAGDSHTVGQGDPVNRYHVLGGTLNVTQGAQTERILGRNGAQLNMSGATVNTVGIAGISLFDSNAVIDGSTITATADPARPGDSAAGITLQDSSARVSNSRVSGSGHGINAAGASVLDLSNSQVDGRALANGSGPLAGGVGLVATGATVRIRENSVISGDDNGVVLFTSSLFPGRPATTLSLDGSAIVGRNGSAIRVIRAPGADETVQIDISNGSTLSGGNGVIIEVVEGGRANAVVNDSQLTGNIVVDEDSTLDLKLTNHASLTGRLDNVTSLVLEDASSWVVTGDSTVGRLSLDTGTVDLRGNAPGAAFNHLQVGELSGSGTFMLRADLSGQQGDFLDVSGKASGDHQLLVQSTGTDPNSAVDAHQVVHTGQGSTSQFGLIGGQVDFGTFAYELEQRGDDWFLVRKGNTTTPGTRSVTGLFSAAPTVWYGESSTLRGRMGELRNGQQSGGGWLRSYANKYQVAAGAGAAYDQVQQGIAFGADAPLPSRDGQWLVGLMGGYSRSQLDLSGGTTGQVDSYHIGAYSTWLADDGLYIDALIKANRFQNSSDVRMSDGRKAKGEYSNHGIGASVEMGKHFKLDDGWFVEPYAQGSALWVDGASYSLDNGMRASTRNADSLLAKAGSHVGRTFALADGGFAQPYVKAAYAHEFARDNQVRVNDTRFANDLSGSRIELGAGINAQLTDVLQVQAGFDYMKGERIEQPWGVNLGVRYNW</sequence>
<dbReference type="GO" id="GO:0019867">
    <property type="term" value="C:outer membrane"/>
    <property type="evidence" value="ECO:0007669"/>
    <property type="project" value="InterPro"/>
</dbReference>
<dbReference type="Gene3D" id="2.160.20.20">
    <property type="match status" value="1"/>
</dbReference>
<accession>A0A3S8UQL6</accession>
<gene>
    <name evidence="4" type="ORF">EJA05_23610</name>
</gene>
<feature type="domain" description="Autotransporter" evidence="3">
    <location>
        <begin position="475"/>
        <end position="743"/>
    </location>
</feature>
<dbReference type="SMART" id="SM00869">
    <property type="entry name" value="Autotransporter"/>
    <property type="match status" value="1"/>
</dbReference>
<keyword evidence="1 2" id="KW-0732">Signal</keyword>
<evidence type="ECO:0000313" key="4">
    <source>
        <dbReference type="EMBL" id="AZL70533.1"/>
    </source>
</evidence>
<name>A0A3S8UQL6_9PSED</name>
<dbReference type="Pfam" id="PF03212">
    <property type="entry name" value="Pertactin"/>
    <property type="match status" value="1"/>
</dbReference>
<dbReference type="PANTHER" id="PTHR35037:SF7">
    <property type="entry name" value="AUTOTRANSPORTER"/>
    <property type="match status" value="1"/>
</dbReference>
<dbReference type="PANTHER" id="PTHR35037">
    <property type="entry name" value="C-TERMINAL REGION OF AIDA-LIKE PROTEIN"/>
    <property type="match status" value="1"/>
</dbReference>
<dbReference type="InterPro" id="IPR011050">
    <property type="entry name" value="Pectin_lyase_fold/virulence"/>
</dbReference>
<dbReference type="InterPro" id="IPR039448">
    <property type="entry name" value="Beta_helix"/>
</dbReference>
<dbReference type="KEGG" id="pory:EJA05_23610"/>
<dbReference type="CDD" id="cd01343">
    <property type="entry name" value="PL1_Passenger_AT"/>
    <property type="match status" value="1"/>
</dbReference>
<proteinExistence type="predicted"/>
<evidence type="ECO:0000256" key="2">
    <source>
        <dbReference type="SAM" id="SignalP"/>
    </source>
</evidence>
<dbReference type="Proteomes" id="UP000268230">
    <property type="component" value="Chromosome"/>
</dbReference>
<dbReference type="PRINTS" id="PR01484">
    <property type="entry name" value="PRTACTNFAMLY"/>
</dbReference>
<dbReference type="AlphaFoldDB" id="A0A3S8UQL6"/>
<dbReference type="SUPFAM" id="SSF51126">
    <property type="entry name" value="Pectin lyase-like"/>
    <property type="match status" value="1"/>
</dbReference>
<dbReference type="PROSITE" id="PS51208">
    <property type="entry name" value="AUTOTRANSPORTER"/>
    <property type="match status" value="1"/>
</dbReference>
<dbReference type="NCBIfam" id="TIGR01414">
    <property type="entry name" value="autotrans_barl"/>
    <property type="match status" value="1"/>
</dbReference>
<reference evidence="4 5" key="1">
    <citation type="submission" date="2018-12" db="EMBL/GenBank/DDBJ databases">
        <authorList>
            <person name="Li S."/>
            <person name="Yang R."/>
            <person name="Chen G."/>
            <person name="Zou L."/>
            <person name="Zhang C."/>
            <person name="Chen Y."/>
            <person name="Liu Z."/>
            <person name="Li Y."/>
            <person name="Yan Y."/>
            <person name="Huang M."/>
            <person name="Chen T."/>
        </authorList>
    </citation>
    <scope>NUCLEOTIDE SEQUENCE [LARGE SCALE GENOMIC DNA]</scope>
    <source>
        <strain evidence="4 5">1257</strain>
    </source>
</reference>
<dbReference type="InterPro" id="IPR012332">
    <property type="entry name" value="Autotransporter_pectin_lyase_C"/>
</dbReference>
<dbReference type="Pfam" id="PF13229">
    <property type="entry name" value="Beta_helix"/>
    <property type="match status" value="1"/>
</dbReference>
<dbReference type="InterPro" id="IPR003991">
    <property type="entry name" value="Pertactin_virulence_factor"/>
</dbReference>
<evidence type="ECO:0000313" key="5">
    <source>
        <dbReference type="Proteomes" id="UP000268230"/>
    </source>
</evidence>
<dbReference type="EMBL" id="CP034338">
    <property type="protein sequence ID" value="AZL70533.1"/>
    <property type="molecule type" value="Genomic_DNA"/>
</dbReference>
<evidence type="ECO:0000256" key="1">
    <source>
        <dbReference type="ARBA" id="ARBA00022729"/>
    </source>
</evidence>
<dbReference type="InterPro" id="IPR006315">
    <property type="entry name" value="OM_autotransptr_brl_dom"/>
</dbReference>
<dbReference type="InterPro" id="IPR004899">
    <property type="entry name" value="Pertactin_central"/>
</dbReference>
<protein>
    <submittedName>
        <fullName evidence="4">Autotransporter outer membrane beta-barrel domain-containing protein</fullName>
    </submittedName>
</protein>
<dbReference type="Pfam" id="PF03797">
    <property type="entry name" value="Autotransporter"/>
    <property type="match status" value="1"/>
</dbReference>
<feature type="chain" id="PRO_5019584904" evidence="2">
    <location>
        <begin position="24"/>
        <end position="743"/>
    </location>
</feature>